<reference evidence="1 2" key="1">
    <citation type="journal article" date="2024" name="bioRxiv">
        <title>A reference genome for Trichogramma kaykai: A tiny desert-dwelling parasitoid wasp with competing sex-ratio distorters.</title>
        <authorList>
            <person name="Culotta J."/>
            <person name="Lindsey A.R."/>
        </authorList>
    </citation>
    <scope>NUCLEOTIDE SEQUENCE [LARGE SCALE GENOMIC DNA]</scope>
    <source>
        <strain evidence="1 2">KSX58</strain>
    </source>
</reference>
<protein>
    <submittedName>
        <fullName evidence="1">Uncharacterized protein</fullName>
    </submittedName>
</protein>
<comment type="caution">
    <text evidence="1">The sequence shown here is derived from an EMBL/GenBank/DDBJ whole genome shotgun (WGS) entry which is preliminary data.</text>
</comment>
<dbReference type="EMBL" id="JBJJXI010000123">
    <property type="protein sequence ID" value="KAL3389243.1"/>
    <property type="molecule type" value="Genomic_DNA"/>
</dbReference>
<sequence>MTLMTKNAIRFHQHFLIQSFGPINHFRFLIITYASSSQVINCHARSVFFSSPSASMKKRCRHSTNHITGFSPAVCVSYNLPNDVHAQVTVKSAELWFYKTRDRNGNNNHTFVISELDHWDLGGSFEKTTILAIFDFNDNG</sequence>
<gene>
    <name evidence="1" type="ORF">TKK_015495</name>
</gene>
<dbReference type="AlphaFoldDB" id="A0ABD2W8H8"/>
<keyword evidence="2" id="KW-1185">Reference proteome</keyword>
<dbReference type="Proteomes" id="UP001627154">
    <property type="component" value="Unassembled WGS sequence"/>
</dbReference>
<organism evidence="1 2">
    <name type="scientific">Trichogramma kaykai</name>
    <dbReference type="NCBI Taxonomy" id="54128"/>
    <lineage>
        <taxon>Eukaryota</taxon>
        <taxon>Metazoa</taxon>
        <taxon>Ecdysozoa</taxon>
        <taxon>Arthropoda</taxon>
        <taxon>Hexapoda</taxon>
        <taxon>Insecta</taxon>
        <taxon>Pterygota</taxon>
        <taxon>Neoptera</taxon>
        <taxon>Endopterygota</taxon>
        <taxon>Hymenoptera</taxon>
        <taxon>Apocrita</taxon>
        <taxon>Proctotrupomorpha</taxon>
        <taxon>Chalcidoidea</taxon>
        <taxon>Trichogrammatidae</taxon>
        <taxon>Trichogramma</taxon>
    </lineage>
</organism>
<accession>A0ABD2W8H8</accession>
<name>A0ABD2W8H8_9HYME</name>
<evidence type="ECO:0000313" key="1">
    <source>
        <dbReference type="EMBL" id="KAL3389243.1"/>
    </source>
</evidence>
<evidence type="ECO:0000313" key="2">
    <source>
        <dbReference type="Proteomes" id="UP001627154"/>
    </source>
</evidence>
<proteinExistence type="predicted"/>